<accession>A0A9P4R2V2</accession>
<dbReference type="Proteomes" id="UP000799444">
    <property type="component" value="Unassembled WGS sequence"/>
</dbReference>
<keyword evidence="2" id="KW-1185">Reference proteome</keyword>
<evidence type="ECO:0000313" key="2">
    <source>
        <dbReference type="Proteomes" id="UP000799444"/>
    </source>
</evidence>
<organism evidence="1 2">
    <name type="scientific">Polyplosphaeria fusca</name>
    <dbReference type="NCBI Taxonomy" id="682080"/>
    <lineage>
        <taxon>Eukaryota</taxon>
        <taxon>Fungi</taxon>
        <taxon>Dikarya</taxon>
        <taxon>Ascomycota</taxon>
        <taxon>Pezizomycotina</taxon>
        <taxon>Dothideomycetes</taxon>
        <taxon>Pleosporomycetidae</taxon>
        <taxon>Pleosporales</taxon>
        <taxon>Tetraplosphaeriaceae</taxon>
        <taxon>Polyplosphaeria</taxon>
    </lineage>
</organism>
<proteinExistence type="predicted"/>
<reference evidence="1" key="1">
    <citation type="journal article" date="2020" name="Stud. Mycol.">
        <title>101 Dothideomycetes genomes: a test case for predicting lifestyles and emergence of pathogens.</title>
        <authorList>
            <person name="Haridas S."/>
            <person name="Albert R."/>
            <person name="Binder M."/>
            <person name="Bloem J."/>
            <person name="Labutti K."/>
            <person name="Salamov A."/>
            <person name="Andreopoulos B."/>
            <person name="Baker S."/>
            <person name="Barry K."/>
            <person name="Bills G."/>
            <person name="Bluhm B."/>
            <person name="Cannon C."/>
            <person name="Castanera R."/>
            <person name="Culley D."/>
            <person name="Daum C."/>
            <person name="Ezra D."/>
            <person name="Gonzalez J."/>
            <person name="Henrissat B."/>
            <person name="Kuo A."/>
            <person name="Liang C."/>
            <person name="Lipzen A."/>
            <person name="Lutzoni F."/>
            <person name="Magnuson J."/>
            <person name="Mondo S."/>
            <person name="Nolan M."/>
            <person name="Ohm R."/>
            <person name="Pangilinan J."/>
            <person name="Park H.-J."/>
            <person name="Ramirez L."/>
            <person name="Alfaro M."/>
            <person name="Sun H."/>
            <person name="Tritt A."/>
            <person name="Yoshinaga Y."/>
            <person name="Zwiers L.-H."/>
            <person name="Turgeon B."/>
            <person name="Goodwin S."/>
            <person name="Spatafora J."/>
            <person name="Crous P."/>
            <person name="Grigoriev I."/>
        </authorList>
    </citation>
    <scope>NUCLEOTIDE SEQUENCE</scope>
    <source>
        <strain evidence="1">CBS 125425</strain>
    </source>
</reference>
<evidence type="ECO:0000313" key="1">
    <source>
        <dbReference type="EMBL" id="KAF2735471.1"/>
    </source>
</evidence>
<name>A0A9P4R2V2_9PLEO</name>
<protein>
    <submittedName>
        <fullName evidence="1">Uncharacterized protein</fullName>
    </submittedName>
</protein>
<comment type="caution">
    <text evidence="1">The sequence shown here is derived from an EMBL/GenBank/DDBJ whole genome shotgun (WGS) entry which is preliminary data.</text>
</comment>
<dbReference type="EMBL" id="ML996135">
    <property type="protein sequence ID" value="KAF2735471.1"/>
    <property type="molecule type" value="Genomic_DNA"/>
</dbReference>
<gene>
    <name evidence="1" type="ORF">EJ04DRAFT_195069</name>
</gene>
<dbReference type="AlphaFoldDB" id="A0A9P4R2V2"/>
<sequence length="205" mass="21769">MVACLAGILFMRYSISDRYFRLASTEASPSFATQTDLPPSVYICGIITAFDTSNHYSITVLGHFWILVLPSPNHVDMVLSRCCSSSFSAANSSVKPGVSRARRKKSTRNACVSSSCCRSGPSSARLMSCSLLMPVPRSENGLVSSSQSSSSLSASASSAAALASIARLPAALDSSTMRTFRIFNVAGTTVYSSGSRRSVSDYSRI</sequence>